<dbReference type="CDD" id="cd00737">
    <property type="entry name" value="lyz_endolysin_autolysin"/>
    <property type="match status" value="1"/>
</dbReference>
<protein>
    <recommendedName>
        <fullName evidence="7">Lysozyme</fullName>
        <ecNumber evidence="7">3.2.1.17</ecNumber>
    </recommendedName>
</protein>
<dbReference type="InterPro" id="IPR023347">
    <property type="entry name" value="Lysozyme_dom_sf"/>
</dbReference>
<sequence length="194" mass="21712">MLNRKPIFDEVRLLLGRGFDQAEVVRLDAAIDRALGTASHTRQLCDAGRTLIRKWEGCARRRADGRFEAYPDPGSANGEPWTIGWGSTGPDIRKGVIWTQAECDARFDRDIVRYVEEVAAALGDAPTTRDQFDALVSFHYNTGAIGRATLTRLHKAGRFAESQAEFGKWIYNDGRPMDGLRIRRNDEAALYGLI</sequence>
<evidence type="ECO:0000256" key="4">
    <source>
        <dbReference type="ARBA" id="ARBA00022801"/>
    </source>
</evidence>
<accession>A0ABQ2JX84</accession>
<comment type="similarity">
    <text evidence="7">Belongs to the glycosyl hydrolase 24 family.</text>
</comment>
<evidence type="ECO:0000256" key="6">
    <source>
        <dbReference type="ARBA" id="ARBA00023295"/>
    </source>
</evidence>
<dbReference type="Pfam" id="PF00959">
    <property type="entry name" value="Phage_lysozyme"/>
    <property type="match status" value="1"/>
</dbReference>
<dbReference type="SUPFAM" id="SSF53955">
    <property type="entry name" value="Lysozyme-like"/>
    <property type="match status" value="1"/>
</dbReference>
<organism evidence="8 9">
    <name type="scientific">Novosphingobium indicum</name>
    <dbReference type="NCBI Taxonomy" id="462949"/>
    <lineage>
        <taxon>Bacteria</taxon>
        <taxon>Pseudomonadati</taxon>
        <taxon>Pseudomonadota</taxon>
        <taxon>Alphaproteobacteria</taxon>
        <taxon>Sphingomonadales</taxon>
        <taxon>Sphingomonadaceae</taxon>
        <taxon>Novosphingobium</taxon>
    </lineage>
</organism>
<gene>
    <name evidence="8" type="ORF">GCM10011349_33830</name>
</gene>
<keyword evidence="6 7" id="KW-0326">Glycosidase</keyword>
<keyword evidence="5" id="KW-1035">Host cytoplasm</keyword>
<keyword evidence="4 7" id="KW-0378">Hydrolase</keyword>
<comment type="caution">
    <text evidence="8">The sequence shown here is derived from an EMBL/GenBank/DDBJ whole genome shotgun (WGS) entry which is preliminary data.</text>
</comment>
<comment type="catalytic activity">
    <reaction evidence="1 7">
        <text>Hydrolysis of (1-&gt;4)-beta-linkages between N-acetylmuramic acid and N-acetyl-D-glucosamine residues in a peptidoglycan and between N-acetyl-D-glucosamine residues in chitodextrins.</text>
        <dbReference type="EC" id="3.2.1.17"/>
    </reaction>
</comment>
<dbReference type="RefSeq" id="WP_188821418.1">
    <property type="nucleotide sequence ID" value="NZ_BMLK01000017.1"/>
</dbReference>
<dbReference type="EMBL" id="BMLK01000017">
    <property type="protein sequence ID" value="GGN56271.1"/>
    <property type="molecule type" value="Genomic_DNA"/>
</dbReference>
<dbReference type="InterPro" id="IPR051018">
    <property type="entry name" value="Bacteriophage_GH24"/>
</dbReference>
<dbReference type="HAMAP" id="MF_04110">
    <property type="entry name" value="ENDOLYSIN_T4"/>
    <property type="match status" value="1"/>
</dbReference>
<keyword evidence="2 7" id="KW-0929">Antimicrobial</keyword>
<dbReference type="EC" id="3.2.1.17" evidence="7"/>
<evidence type="ECO:0000256" key="3">
    <source>
        <dbReference type="ARBA" id="ARBA00022638"/>
    </source>
</evidence>
<dbReference type="PANTHER" id="PTHR38107:SF3">
    <property type="entry name" value="LYSOZYME RRRD-RELATED"/>
    <property type="match status" value="1"/>
</dbReference>
<evidence type="ECO:0000256" key="1">
    <source>
        <dbReference type="ARBA" id="ARBA00000632"/>
    </source>
</evidence>
<name>A0ABQ2JX84_9SPHN</name>
<reference evidence="9" key="1">
    <citation type="journal article" date="2019" name="Int. J. Syst. Evol. Microbiol.">
        <title>The Global Catalogue of Microorganisms (GCM) 10K type strain sequencing project: providing services to taxonomists for standard genome sequencing and annotation.</title>
        <authorList>
            <consortium name="The Broad Institute Genomics Platform"/>
            <consortium name="The Broad Institute Genome Sequencing Center for Infectious Disease"/>
            <person name="Wu L."/>
            <person name="Ma J."/>
        </authorList>
    </citation>
    <scope>NUCLEOTIDE SEQUENCE [LARGE SCALE GENOMIC DNA]</scope>
    <source>
        <strain evidence="9">CGMCC 1.6784</strain>
    </source>
</reference>
<dbReference type="Proteomes" id="UP000605099">
    <property type="component" value="Unassembled WGS sequence"/>
</dbReference>
<dbReference type="InterPro" id="IPR033907">
    <property type="entry name" value="Endolysin_autolysin"/>
</dbReference>
<evidence type="ECO:0000256" key="5">
    <source>
        <dbReference type="ARBA" id="ARBA00023200"/>
    </source>
</evidence>
<dbReference type="InterPro" id="IPR002196">
    <property type="entry name" value="Glyco_hydro_24"/>
</dbReference>
<dbReference type="InterPro" id="IPR034690">
    <property type="entry name" value="Endolysin_T4_type"/>
</dbReference>
<evidence type="ECO:0000313" key="8">
    <source>
        <dbReference type="EMBL" id="GGN56271.1"/>
    </source>
</evidence>
<evidence type="ECO:0000313" key="9">
    <source>
        <dbReference type="Proteomes" id="UP000605099"/>
    </source>
</evidence>
<dbReference type="InterPro" id="IPR023346">
    <property type="entry name" value="Lysozyme-like_dom_sf"/>
</dbReference>
<evidence type="ECO:0000256" key="7">
    <source>
        <dbReference type="RuleBase" id="RU003788"/>
    </source>
</evidence>
<keyword evidence="3 7" id="KW-0081">Bacteriolytic enzyme</keyword>
<evidence type="ECO:0000256" key="2">
    <source>
        <dbReference type="ARBA" id="ARBA00022529"/>
    </source>
</evidence>
<proteinExistence type="inferred from homology"/>
<dbReference type="Gene3D" id="1.10.530.40">
    <property type="match status" value="1"/>
</dbReference>
<keyword evidence="9" id="KW-1185">Reference proteome</keyword>
<dbReference type="PANTHER" id="PTHR38107">
    <property type="match status" value="1"/>
</dbReference>